<feature type="compositionally biased region" description="Acidic residues" evidence="1">
    <location>
        <begin position="219"/>
        <end position="234"/>
    </location>
</feature>
<feature type="compositionally biased region" description="Polar residues" evidence="1">
    <location>
        <begin position="40"/>
        <end position="51"/>
    </location>
</feature>
<feature type="compositionally biased region" description="Basic residues" evidence="1">
    <location>
        <begin position="19"/>
        <end position="28"/>
    </location>
</feature>
<dbReference type="AlphaFoldDB" id="A0A6A6IM90"/>
<feature type="domain" description="Heterokaryon incompatibility" evidence="2">
    <location>
        <begin position="112"/>
        <end position="306"/>
    </location>
</feature>
<feature type="region of interest" description="Disordered" evidence="1">
    <location>
        <begin position="216"/>
        <end position="246"/>
    </location>
</feature>
<evidence type="ECO:0000259" key="2">
    <source>
        <dbReference type="Pfam" id="PF06985"/>
    </source>
</evidence>
<keyword evidence="4" id="KW-1185">Reference proteome</keyword>
<dbReference type="InterPro" id="IPR010730">
    <property type="entry name" value="HET"/>
</dbReference>
<accession>A0A6A6IM90</accession>
<dbReference type="Proteomes" id="UP000800094">
    <property type="component" value="Unassembled WGS sequence"/>
</dbReference>
<sequence>MTGKRKSSANANVDTSIAKRLKLRKRAVAPHLSGPETPRRSTAPSATNDSGKSAFIPFRATENDTQNYHALSPSSREIRYISLEPSDDNAEDSKIVCFLGYISLDNKKRIPYEALSYCWGDVSDTVPITLLHPVRYEVTKNLAAALRNLRYKDKHRVLWVDAICINQEDPIERSEQVRDMSQVYSQAERVLIWLGEENLSCQLAVKYMDLLAVAHGNDGDEEEEEEEEEEEDAIGDVQGDIGEDSGDGSKFHIALKGLYRLEKEHERISIKSLTEDLSDEFFEVIVHTLGDLLSRPWFRRVWVVREVLCTRTDLEDAYQNGRIIVNIGRMRIPWGMFFMSIDRIVHYQWDRLWHFLHTPVRRQAYHCLMFYESWLELWRSVEPEIVDLLVVTHGFQASDPRDRLFALLGLAIDSKDSDSHLIRPDYTKSLVQSCWDPLKEPSDARFLNNCLRMFGMGEGNDSPDVWSKGFMSYLEYYGTSTQIRDTGFFSDCGPESIRVSCRFFNTKSGELGYGDLVEEGDVVVALQTAKFPSVIRPCQEPELEGKFRFVVPCLFYGQQPMNHEMYLPTAERPLEVFELV</sequence>
<proteinExistence type="predicted"/>
<gene>
    <name evidence="3" type="ORF">BU26DRAFT_603957</name>
</gene>
<dbReference type="PANTHER" id="PTHR24148">
    <property type="entry name" value="ANKYRIN REPEAT DOMAIN-CONTAINING PROTEIN 39 HOMOLOG-RELATED"/>
    <property type="match status" value="1"/>
</dbReference>
<dbReference type="EMBL" id="ML987193">
    <property type="protein sequence ID" value="KAF2251561.1"/>
    <property type="molecule type" value="Genomic_DNA"/>
</dbReference>
<name>A0A6A6IM90_9PLEO</name>
<dbReference type="GeneID" id="54588810"/>
<dbReference type="PANTHER" id="PTHR24148:SF82">
    <property type="entry name" value="HETEROKARYON INCOMPATIBILITY DOMAIN-CONTAINING PROTEIN"/>
    <property type="match status" value="1"/>
</dbReference>
<reference evidence="3" key="1">
    <citation type="journal article" date="2020" name="Stud. Mycol.">
        <title>101 Dothideomycetes genomes: a test case for predicting lifestyles and emergence of pathogens.</title>
        <authorList>
            <person name="Haridas S."/>
            <person name="Albert R."/>
            <person name="Binder M."/>
            <person name="Bloem J."/>
            <person name="Labutti K."/>
            <person name="Salamov A."/>
            <person name="Andreopoulos B."/>
            <person name="Baker S."/>
            <person name="Barry K."/>
            <person name="Bills G."/>
            <person name="Bluhm B."/>
            <person name="Cannon C."/>
            <person name="Castanera R."/>
            <person name="Culley D."/>
            <person name="Daum C."/>
            <person name="Ezra D."/>
            <person name="Gonzalez J."/>
            <person name="Henrissat B."/>
            <person name="Kuo A."/>
            <person name="Liang C."/>
            <person name="Lipzen A."/>
            <person name="Lutzoni F."/>
            <person name="Magnuson J."/>
            <person name="Mondo S."/>
            <person name="Nolan M."/>
            <person name="Ohm R."/>
            <person name="Pangilinan J."/>
            <person name="Park H.-J."/>
            <person name="Ramirez L."/>
            <person name="Alfaro M."/>
            <person name="Sun H."/>
            <person name="Tritt A."/>
            <person name="Yoshinaga Y."/>
            <person name="Zwiers L.-H."/>
            <person name="Turgeon B."/>
            <person name="Goodwin S."/>
            <person name="Spatafora J."/>
            <person name="Crous P."/>
            <person name="Grigoriev I."/>
        </authorList>
    </citation>
    <scope>NUCLEOTIDE SEQUENCE</scope>
    <source>
        <strain evidence="3">CBS 122368</strain>
    </source>
</reference>
<feature type="region of interest" description="Disordered" evidence="1">
    <location>
        <begin position="1"/>
        <end position="54"/>
    </location>
</feature>
<dbReference type="InterPro" id="IPR052895">
    <property type="entry name" value="HetReg/Transcr_Mod"/>
</dbReference>
<dbReference type="Pfam" id="PF06985">
    <property type="entry name" value="HET"/>
    <property type="match status" value="1"/>
</dbReference>
<dbReference type="OrthoDB" id="3694075at2759"/>
<protein>
    <submittedName>
        <fullName evidence="3">HET-domain-containing protein</fullName>
    </submittedName>
</protein>
<evidence type="ECO:0000313" key="4">
    <source>
        <dbReference type="Proteomes" id="UP000800094"/>
    </source>
</evidence>
<organism evidence="3 4">
    <name type="scientific">Trematosphaeria pertusa</name>
    <dbReference type="NCBI Taxonomy" id="390896"/>
    <lineage>
        <taxon>Eukaryota</taxon>
        <taxon>Fungi</taxon>
        <taxon>Dikarya</taxon>
        <taxon>Ascomycota</taxon>
        <taxon>Pezizomycotina</taxon>
        <taxon>Dothideomycetes</taxon>
        <taxon>Pleosporomycetidae</taxon>
        <taxon>Pleosporales</taxon>
        <taxon>Massarineae</taxon>
        <taxon>Trematosphaeriaceae</taxon>
        <taxon>Trematosphaeria</taxon>
    </lineage>
</organism>
<evidence type="ECO:0000256" key="1">
    <source>
        <dbReference type="SAM" id="MobiDB-lite"/>
    </source>
</evidence>
<evidence type="ECO:0000313" key="3">
    <source>
        <dbReference type="EMBL" id="KAF2251561.1"/>
    </source>
</evidence>
<dbReference type="RefSeq" id="XP_033686565.1">
    <property type="nucleotide sequence ID" value="XM_033835480.1"/>
</dbReference>